<dbReference type="InterPro" id="IPR051784">
    <property type="entry name" value="Nod_factor_ABC_transporter"/>
</dbReference>
<keyword evidence="4 5" id="KW-0472">Membrane</keyword>
<keyword evidence="8" id="KW-1185">Reference proteome</keyword>
<feature type="transmembrane region" description="Helical" evidence="5">
    <location>
        <begin position="105"/>
        <end position="133"/>
    </location>
</feature>
<dbReference type="Pfam" id="PF01061">
    <property type="entry name" value="ABC2_membrane"/>
    <property type="match status" value="1"/>
</dbReference>
<keyword evidence="2 5" id="KW-0812">Transmembrane</keyword>
<dbReference type="PROSITE" id="PS51012">
    <property type="entry name" value="ABC_TM2"/>
    <property type="match status" value="1"/>
</dbReference>
<protein>
    <recommendedName>
        <fullName evidence="5">Transport permease protein</fullName>
    </recommendedName>
</protein>
<evidence type="ECO:0000313" key="7">
    <source>
        <dbReference type="EMBL" id="MFC4662355.1"/>
    </source>
</evidence>
<evidence type="ECO:0000256" key="2">
    <source>
        <dbReference type="ARBA" id="ARBA00022692"/>
    </source>
</evidence>
<evidence type="ECO:0000259" key="6">
    <source>
        <dbReference type="PROSITE" id="PS51012"/>
    </source>
</evidence>
<organism evidence="7 8">
    <name type="scientific">Oceanobacillus aidingensis</name>
    <dbReference type="NCBI Taxonomy" id="645964"/>
    <lineage>
        <taxon>Bacteria</taxon>
        <taxon>Bacillati</taxon>
        <taxon>Bacillota</taxon>
        <taxon>Bacilli</taxon>
        <taxon>Bacillales</taxon>
        <taxon>Bacillaceae</taxon>
        <taxon>Oceanobacillus</taxon>
    </lineage>
</organism>
<name>A0ABV9JX35_9BACI</name>
<dbReference type="InterPro" id="IPR047817">
    <property type="entry name" value="ABC2_TM_bact-type"/>
</dbReference>
<feature type="domain" description="ABC transmembrane type-2" evidence="6">
    <location>
        <begin position="29"/>
        <end position="254"/>
    </location>
</feature>
<sequence length="258" mass="28568">MNESKWTWIILDSWTMTQRTLKHIFRNIESLMMSIGLPIALMLMFVYIFGGAIDTGTSYINYVVPGVIVTCVAFGSSLVAVEVADDMTGGLFERFRTMPILPSALLAGHVIGGMARNGLATAITILVAVIIGFRPTAGLLEWLGVVGILALFMFAASWLFVLFGLIVKSVETANAITFPMLFLPYLSSAFVPTETMPKWLHTFAENQPMTPFIESLRSLLTGTPLHNNVWITIIWFIGLLIFSIIGATIVFNRKKKRK</sequence>
<comment type="caution">
    <text evidence="7">The sequence shown here is derived from an EMBL/GenBank/DDBJ whole genome shotgun (WGS) entry which is preliminary data.</text>
</comment>
<gene>
    <name evidence="7" type="ORF">ACFO3P_09110</name>
</gene>
<reference evidence="8" key="1">
    <citation type="journal article" date="2019" name="Int. J. Syst. Evol. Microbiol.">
        <title>The Global Catalogue of Microorganisms (GCM) 10K type strain sequencing project: providing services to taxonomists for standard genome sequencing and annotation.</title>
        <authorList>
            <consortium name="The Broad Institute Genomics Platform"/>
            <consortium name="The Broad Institute Genome Sequencing Center for Infectious Disease"/>
            <person name="Wu L."/>
            <person name="Ma J."/>
        </authorList>
    </citation>
    <scope>NUCLEOTIDE SEQUENCE [LARGE SCALE GENOMIC DNA]</scope>
    <source>
        <strain evidence="8">CCUG 37257</strain>
    </source>
</reference>
<dbReference type="PANTHER" id="PTHR43229:SF2">
    <property type="entry name" value="NODULATION PROTEIN J"/>
    <property type="match status" value="1"/>
</dbReference>
<keyword evidence="3 5" id="KW-1133">Transmembrane helix</keyword>
<comment type="similarity">
    <text evidence="5">Belongs to the ABC-2 integral membrane protein family.</text>
</comment>
<evidence type="ECO:0000256" key="5">
    <source>
        <dbReference type="RuleBase" id="RU361157"/>
    </source>
</evidence>
<dbReference type="RefSeq" id="WP_193062696.1">
    <property type="nucleotide sequence ID" value="NZ_JBHSFT010000012.1"/>
</dbReference>
<feature type="transmembrane region" description="Helical" evidence="5">
    <location>
        <begin position="229"/>
        <end position="251"/>
    </location>
</feature>
<feature type="transmembrane region" description="Helical" evidence="5">
    <location>
        <begin position="173"/>
        <end position="191"/>
    </location>
</feature>
<evidence type="ECO:0000256" key="4">
    <source>
        <dbReference type="ARBA" id="ARBA00023136"/>
    </source>
</evidence>
<evidence type="ECO:0000256" key="1">
    <source>
        <dbReference type="ARBA" id="ARBA00004141"/>
    </source>
</evidence>
<evidence type="ECO:0000256" key="3">
    <source>
        <dbReference type="ARBA" id="ARBA00022989"/>
    </source>
</evidence>
<proteinExistence type="inferred from homology"/>
<feature type="transmembrane region" description="Helical" evidence="5">
    <location>
        <begin position="59"/>
        <end position="84"/>
    </location>
</feature>
<dbReference type="InterPro" id="IPR000412">
    <property type="entry name" value="ABC_2_transport"/>
</dbReference>
<accession>A0ABV9JX35</accession>
<dbReference type="PANTHER" id="PTHR43229">
    <property type="entry name" value="NODULATION PROTEIN J"/>
    <property type="match status" value="1"/>
</dbReference>
<evidence type="ECO:0000313" key="8">
    <source>
        <dbReference type="Proteomes" id="UP001595988"/>
    </source>
</evidence>
<dbReference type="InterPro" id="IPR013525">
    <property type="entry name" value="ABC2_TM"/>
</dbReference>
<keyword evidence="5" id="KW-0813">Transport</keyword>
<comment type="subcellular location">
    <subcellularLocation>
        <location evidence="5">Cell membrane</location>
        <topology evidence="5">Multi-pass membrane protein</topology>
    </subcellularLocation>
    <subcellularLocation>
        <location evidence="1">Membrane</location>
        <topology evidence="1">Multi-pass membrane protein</topology>
    </subcellularLocation>
</comment>
<dbReference type="EMBL" id="JBHSFT010000012">
    <property type="protein sequence ID" value="MFC4662355.1"/>
    <property type="molecule type" value="Genomic_DNA"/>
</dbReference>
<feature type="transmembrane region" description="Helical" evidence="5">
    <location>
        <begin position="31"/>
        <end position="53"/>
    </location>
</feature>
<keyword evidence="5" id="KW-1003">Cell membrane</keyword>
<dbReference type="Proteomes" id="UP001595988">
    <property type="component" value="Unassembled WGS sequence"/>
</dbReference>
<dbReference type="PIRSF" id="PIRSF006648">
    <property type="entry name" value="DrrB"/>
    <property type="match status" value="1"/>
</dbReference>
<feature type="transmembrane region" description="Helical" evidence="5">
    <location>
        <begin position="139"/>
        <end position="166"/>
    </location>
</feature>